<reference evidence="2" key="2">
    <citation type="submission" date="2017-02" db="UniProtKB">
        <authorList>
            <consortium name="WormBaseParasite"/>
        </authorList>
    </citation>
    <scope>IDENTIFICATION</scope>
</reference>
<accession>A0A0K0DMA3</accession>
<evidence type="ECO:0000313" key="1">
    <source>
        <dbReference type="Proteomes" id="UP000035642"/>
    </source>
</evidence>
<dbReference type="Proteomes" id="UP000035642">
    <property type="component" value="Unassembled WGS sequence"/>
</dbReference>
<keyword evidence="1" id="KW-1185">Reference proteome</keyword>
<protein>
    <submittedName>
        <fullName evidence="2">ANAPC4_WD40 domain-containing protein</fullName>
    </submittedName>
</protein>
<evidence type="ECO:0000313" key="2">
    <source>
        <dbReference type="WBParaSite" id="ACAC_0001280101-mRNA-1"/>
    </source>
</evidence>
<sequence length="112" mass="12521">MRYRSQPRMRHVRSLADTNDETTDVALSADRKGVSCLAFNHNGLSLVSGGREGAKCHQHHFSSRLWFRESRILGVPNQALCCAVSADGKMQCYGKVIAERRLVLSQCCNELL</sequence>
<dbReference type="WBParaSite" id="ACAC_0001280101-mRNA-1">
    <property type="protein sequence ID" value="ACAC_0001280101-mRNA-1"/>
    <property type="gene ID" value="ACAC_0001280101"/>
</dbReference>
<name>A0A0K0DMA3_ANGCA</name>
<organism evidence="1 2">
    <name type="scientific">Angiostrongylus cantonensis</name>
    <name type="common">Rat lungworm</name>
    <dbReference type="NCBI Taxonomy" id="6313"/>
    <lineage>
        <taxon>Eukaryota</taxon>
        <taxon>Metazoa</taxon>
        <taxon>Ecdysozoa</taxon>
        <taxon>Nematoda</taxon>
        <taxon>Chromadorea</taxon>
        <taxon>Rhabditida</taxon>
        <taxon>Rhabditina</taxon>
        <taxon>Rhabditomorpha</taxon>
        <taxon>Strongyloidea</taxon>
        <taxon>Metastrongylidae</taxon>
        <taxon>Angiostrongylus</taxon>
    </lineage>
</organism>
<proteinExistence type="predicted"/>
<dbReference type="AlphaFoldDB" id="A0A0K0DMA3"/>
<reference evidence="1" key="1">
    <citation type="submission" date="2012-09" db="EMBL/GenBank/DDBJ databases">
        <authorList>
            <person name="Martin A.A."/>
        </authorList>
    </citation>
    <scope>NUCLEOTIDE SEQUENCE</scope>
</reference>